<feature type="domain" description="3-oxo-5-alpha-steroid 4-dehydrogenase C-terminal" evidence="6">
    <location>
        <begin position="242"/>
        <end position="368"/>
    </location>
</feature>
<dbReference type="GO" id="GO:0102389">
    <property type="term" value="F:polyprenol reductase activity"/>
    <property type="evidence" value="ECO:0000318"/>
    <property type="project" value="GO_Central"/>
</dbReference>
<proteinExistence type="predicted"/>
<feature type="transmembrane region" description="Helical" evidence="5">
    <location>
        <begin position="325"/>
        <end position="343"/>
    </location>
</feature>
<dbReference type="PROSITE" id="PS50244">
    <property type="entry name" value="S5A_REDUCTASE"/>
    <property type="match status" value="1"/>
</dbReference>
<dbReference type="RefSeq" id="XP_024401522.1">
    <property type="nucleotide sequence ID" value="XM_024545754.2"/>
</dbReference>
<dbReference type="RefSeq" id="XP_073395509.1">
    <property type="nucleotide sequence ID" value="XM_073539408.1"/>
</dbReference>
<dbReference type="AlphaFoldDB" id="A0A2K1L1K5"/>
<evidence type="ECO:0000313" key="8">
    <source>
        <dbReference type="EnsemblPlants" id="Pp3c2_14820V3.1"/>
    </source>
</evidence>
<dbReference type="GO" id="GO:0006629">
    <property type="term" value="P:lipid metabolic process"/>
    <property type="evidence" value="ECO:0007669"/>
    <property type="project" value="InterPro"/>
</dbReference>
<dbReference type="EnsemblPlants" id="Pp3c2_14820V3.4">
    <property type="protein sequence ID" value="Pp3c2_14820V3.4"/>
    <property type="gene ID" value="Pp3c2_14820"/>
</dbReference>
<feature type="transmembrane region" description="Helical" evidence="5">
    <location>
        <begin position="67"/>
        <end position="88"/>
    </location>
</feature>
<dbReference type="Gramene" id="Pp3c2_14820V3.1">
    <property type="protein sequence ID" value="Pp3c2_14820V3.1"/>
    <property type="gene ID" value="Pp3c2_14820"/>
</dbReference>
<feature type="transmembrane region" description="Helical" evidence="5">
    <location>
        <begin position="195"/>
        <end position="213"/>
    </location>
</feature>
<evidence type="ECO:0000256" key="2">
    <source>
        <dbReference type="ARBA" id="ARBA00022692"/>
    </source>
</evidence>
<dbReference type="EMBL" id="ABEU02000002">
    <property type="protein sequence ID" value="PNR59909.1"/>
    <property type="molecule type" value="Genomic_DNA"/>
</dbReference>
<feature type="transmembrane region" description="Helical" evidence="5">
    <location>
        <begin position="100"/>
        <end position="120"/>
    </location>
</feature>
<dbReference type="PANTHER" id="PTHR14624:SF0">
    <property type="entry name" value="POLYPRENOL REDUCTASE"/>
    <property type="match status" value="1"/>
</dbReference>
<dbReference type="OrthoDB" id="541710at2759"/>
<dbReference type="GO" id="GO:0005783">
    <property type="term" value="C:endoplasmic reticulum"/>
    <property type="evidence" value="ECO:0000318"/>
    <property type="project" value="GO_Central"/>
</dbReference>
<dbReference type="InterPro" id="IPR001104">
    <property type="entry name" value="3-oxo-5_a-steroid_4-DH_C"/>
</dbReference>
<evidence type="ECO:0000313" key="7">
    <source>
        <dbReference type="EMBL" id="PNR59909.1"/>
    </source>
</evidence>
<name>A0A2K1L1K5_PHYPA</name>
<dbReference type="EnsemblPlants" id="Pp3c2_14820V3.3">
    <property type="protein sequence ID" value="Pp3c2_14820V3.3"/>
    <property type="gene ID" value="Pp3c2_14820"/>
</dbReference>
<dbReference type="GO" id="GO:0006488">
    <property type="term" value="P:dolichol-linked oligosaccharide biosynthetic process"/>
    <property type="evidence" value="ECO:0007669"/>
    <property type="project" value="InterPro"/>
</dbReference>
<feature type="transmembrane region" description="Helical" evidence="5">
    <location>
        <begin position="13"/>
        <end position="36"/>
    </location>
</feature>
<dbReference type="PaxDb" id="3218-PP1S30_213V6.1"/>
<feature type="transmembrane region" description="Helical" evidence="5">
    <location>
        <begin position="168"/>
        <end position="188"/>
    </location>
</feature>
<feature type="transmembrane region" description="Helical" evidence="5">
    <location>
        <begin position="233"/>
        <end position="252"/>
    </location>
</feature>
<dbReference type="EnsemblPlants" id="Pp3c2_14820V3.1">
    <property type="protein sequence ID" value="Pp3c2_14820V3.1"/>
    <property type="gene ID" value="Pp3c2_14820"/>
</dbReference>
<dbReference type="InterPro" id="IPR039698">
    <property type="entry name" value="Dfg10/SRD5A3"/>
</dbReference>
<dbReference type="PANTHER" id="PTHR14624">
    <property type="entry name" value="DFG10 PROTEIN"/>
    <property type="match status" value="1"/>
</dbReference>
<sequence>MEPGLSVVWGLRVSWYVVIVVALIGLLPLGAVSEFVRELCRRGKLKSATSVQSPPRFTVPQRWFSHFYILGILVNTILLAVAFLFAYICTFPLQSHESKVSAMVFSMSGAGQTHAGIVGVDNVPQLAKYRERAWSSFLLLAMLEIHLLRRLFESVYMFHYSPLARMHILGYFAGLGFYPGASITFFTVHFQDKDYFSALNTFVVQTIGRFVILHTGPPLLNFELRVQDHVKSFQGLQAFQWVGLAIFLLGSIQQYRLHSILASLRAKRVHTGVEAVLKPFSMDKKRADRYEIPLGSWFEWVSCAHYLAEIVIFLGILIASGGNNLNVWLCFTWVVLNLTFAASEMHKWYKTKFEDYPTCRYAIFPFIY</sequence>
<evidence type="ECO:0000256" key="5">
    <source>
        <dbReference type="SAM" id="Phobius"/>
    </source>
</evidence>
<keyword evidence="4 5" id="KW-0472">Membrane</keyword>
<feature type="transmembrane region" description="Helical" evidence="5">
    <location>
        <begin position="132"/>
        <end position="148"/>
    </location>
</feature>
<dbReference type="Gramene" id="Pp3c2_14820V3.4">
    <property type="protein sequence ID" value="Pp3c2_14820V3.4"/>
    <property type="gene ID" value="Pp3c2_14820"/>
</dbReference>
<comment type="subcellular location">
    <subcellularLocation>
        <location evidence="1">Endomembrane system</location>
        <topology evidence="1">Multi-pass membrane protein</topology>
    </subcellularLocation>
</comment>
<dbReference type="GeneID" id="112294840"/>
<keyword evidence="3 5" id="KW-1133">Transmembrane helix</keyword>
<dbReference type="OMA" id="RFYETNF"/>
<dbReference type="UniPathway" id="UPA00378"/>
<dbReference type="STRING" id="3218.A0A2K1L1K5"/>
<accession>A0A2K1L1K5</accession>
<organism evidence="7">
    <name type="scientific">Physcomitrium patens</name>
    <name type="common">Spreading-leaved earth moss</name>
    <name type="synonym">Physcomitrella patens</name>
    <dbReference type="NCBI Taxonomy" id="3218"/>
    <lineage>
        <taxon>Eukaryota</taxon>
        <taxon>Viridiplantae</taxon>
        <taxon>Streptophyta</taxon>
        <taxon>Embryophyta</taxon>
        <taxon>Bryophyta</taxon>
        <taxon>Bryophytina</taxon>
        <taxon>Bryopsida</taxon>
        <taxon>Funariidae</taxon>
        <taxon>Funariales</taxon>
        <taxon>Funariaceae</taxon>
        <taxon>Physcomitrium</taxon>
    </lineage>
</organism>
<reference evidence="7 9" key="1">
    <citation type="journal article" date="2008" name="Science">
        <title>The Physcomitrella genome reveals evolutionary insights into the conquest of land by plants.</title>
        <authorList>
            <person name="Rensing S."/>
            <person name="Lang D."/>
            <person name="Zimmer A."/>
            <person name="Terry A."/>
            <person name="Salamov A."/>
            <person name="Shapiro H."/>
            <person name="Nishiyama T."/>
            <person name="Perroud P.-F."/>
            <person name="Lindquist E."/>
            <person name="Kamisugi Y."/>
            <person name="Tanahashi T."/>
            <person name="Sakakibara K."/>
            <person name="Fujita T."/>
            <person name="Oishi K."/>
            <person name="Shin-I T."/>
            <person name="Kuroki Y."/>
            <person name="Toyoda A."/>
            <person name="Suzuki Y."/>
            <person name="Hashimoto A."/>
            <person name="Yamaguchi K."/>
            <person name="Sugano A."/>
            <person name="Kohara Y."/>
            <person name="Fujiyama A."/>
            <person name="Anterola A."/>
            <person name="Aoki S."/>
            <person name="Ashton N."/>
            <person name="Barbazuk W.B."/>
            <person name="Barker E."/>
            <person name="Bennetzen J."/>
            <person name="Bezanilla M."/>
            <person name="Blankenship R."/>
            <person name="Cho S.H."/>
            <person name="Dutcher S."/>
            <person name="Estelle M."/>
            <person name="Fawcett J.A."/>
            <person name="Gundlach H."/>
            <person name="Hanada K."/>
            <person name="Heyl A."/>
            <person name="Hicks K.A."/>
            <person name="Hugh J."/>
            <person name="Lohr M."/>
            <person name="Mayer K."/>
            <person name="Melkozernov A."/>
            <person name="Murata T."/>
            <person name="Nelson D."/>
            <person name="Pils B."/>
            <person name="Prigge M."/>
            <person name="Reiss B."/>
            <person name="Renner T."/>
            <person name="Rombauts S."/>
            <person name="Rushton P."/>
            <person name="Sanderfoot A."/>
            <person name="Schween G."/>
            <person name="Shiu S.-H."/>
            <person name="Stueber K."/>
            <person name="Theodoulou F.L."/>
            <person name="Tu H."/>
            <person name="Van de Peer Y."/>
            <person name="Verrier P.J."/>
            <person name="Waters E."/>
            <person name="Wood A."/>
            <person name="Yang L."/>
            <person name="Cove D."/>
            <person name="Cuming A."/>
            <person name="Hasebe M."/>
            <person name="Lucas S."/>
            <person name="Mishler D.B."/>
            <person name="Reski R."/>
            <person name="Grigoriev I."/>
            <person name="Quatrano R.S."/>
            <person name="Boore J.L."/>
        </authorList>
    </citation>
    <scope>NUCLEOTIDE SEQUENCE [LARGE SCALE GENOMIC DNA]</scope>
    <source>
        <strain evidence="8 9">cv. Gransden 2004</strain>
    </source>
</reference>
<dbReference type="Pfam" id="PF02544">
    <property type="entry name" value="Steroid_dh"/>
    <property type="match status" value="1"/>
</dbReference>
<keyword evidence="2 5" id="KW-0812">Transmembrane</keyword>
<evidence type="ECO:0000256" key="1">
    <source>
        <dbReference type="ARBA" id="ARBA00004127"/>
    </source>
</evidence>
<dbReference type="Gramene" id="Pp3c2_14820V3.3">
    <property type="protein sequence ID" value="Pp3c2_14820V3.3"/>
    <property type="gene ID" value="Pp3c2_14820"/>
</dbReference>
<evidence type="ECO:0000256" key="4">
    <source>
        <dbReference type="ARBA" id="ARBA00023136"/>
    </source>
</evidence>
<dbReference type="Proteomes" id="UP000006727">
    <property type="component" value="Chromosome 2"/>
</dbReference>
<protein>
    <recommendedName>
        <fullName evidence="6">3-oxo-5-alpha-steroid 4-dehydrogenase C-terminal domain-containing protein</fullName>
    </recommendedName>
</protein>
<gene>
    <name evidence="8" type="primary">LOC112294840</name>
    <name evidence="7" type="ORF">PHYPA_002701</name>
</gene>
<reference evidence="8" key="3">
    <citation type="submission" date="2020-12" db="UniProtKB">
        <authorList>
            <consortium name="EnsemblPlants"/>
        </authorList>
    </citation>
    <scope>IDENTIFICATION</scope>
</reference>
<evidence type="ECO:0000259" key="6">
    <source>
        <dbReference type="Pfam" id="PF02544"/>
    </source>
</evidence>
<evidence type="ECO:0000313" key="9">
    <source>
        <dbReference type="Proteomes" id="UP000006727"/>
    </source>
</evidence>
<evidence type="ECO:0000256" key="3">
    <source>
        <dbReference type="ARBA" id="ARBA00022989"/>
    </source>
</evidence>
<reference evidence="7 9" key="2">
    <citation type="journal article" date="2018" name="Plant J.">
        <title>The Physcomitrella patens chromosome-scale assembly reveals moss genome structure and evolution.</title>
        <authorList>
            <person name="Lang D."/>
            <person name="Ullrich K.K."/>
            <person name="Murat F."/>
            <person name="Fuchs J."/>
            <person name="Jenkins J."/>
            <person name="Haas F.B."/>
            <person name="Piednoel M."/>
            <person name="Gundlach H."/>
            <person name="Van Bel M."/>
            <person name="Meyberg R."/>
            <person name="Vives C."/>
            <person name="Morata J."/>
            <person name="Symeonidi A."/>
            <person name="Hiss M."/>
            <person name="Muchero W."/>
            <person name="Kamisugi Y."/>
            <person name="Saleh O."/>
            <person name="Blanc G."/>
            <person name="Decker E.L."/>
            <person name="van Gessel N."/>
            <person name="Grimwood J."/>
            <person name="Hayes R.D."/>
            <person name="Graham S.W."/>
            <person name="Gunter L.E."/>
            <person name="McDaniel S.F."/>
            <person name="Hoernstein S.N.W."/>
            <person name="Larsson A."/>
            <person name="Li F.W."/>
            <person name="Perroud P.F."/>
            <person name="Phillips J."/>
            <person name="Ranjan P."/>
            <person name="Rokshar D.S."/>
            <person name="Rothfels C.J."/>
            <person name="Schneider L."/>
            <person name="Shu S."/>
            <person name="Stevenson D.W."/>
            <person name="Thummler F."/>
            <person name="Tillich M."/>
            <person name="Villarreal Aguilar J.C."/>
            <person name="Widiez T."/>
            <person name="Wong G.K."/>
            <person name="Wymore A."/>
            <person name="Zhang Y."/>
            <person name="Zimmer A.D."/>
            <person name="Quatrano R.S."/>
            <person name="Mayer K.F.X."/>
            <person name="Goodstein D."/>
            <person name="Casacuberta J.M."/>
            <person name="Vandepoele K."/>
            <person name="Reski R."/>
            <person name="Cuming A.C."/>
            <person name="Tuskan G.A."/>
            <person name="Maumus F."/>
            <person name="Salse J."/>
            <person name="Schmutz J."/>
            <person name="Rensing S.A."/>
        </authorList>
    </citation>
    <scope>NUCLEOTIDE SEQUENCE [LARGE SCALE GENOMIC DNA]</scope>
    <source>
        <strain evidence="8 9">cv. Gransden 2004</strain>
    </source>
</reference>
<feature type="transmembrane region" description="Helical" evidence="5">
    <location>
        <begin position="294"/>
        <end position="319"/>
    </location>
</feature>
<keyword evidence="9" id="KW-1185">Reference proteome</keyword>